<comment type="caution">
    <text evidence="1">The sequence shown here is derived from an EMBL/GenBank/DDBJ whole genome shotgun (WGS) entry which is preliminary data.</text>
</comment>
<organism evidence="1 4">
    <name type="scientific">Adineta steineri</name>
    <dbReference type="NCBI Taxonomy" id="433720"/>
    <lineage>
        <taxon>Eukaryota</taxon>
        <taxon>Metazoa</taxon>
        <taxon>Spiralia</taxon>
        <taxon>Gnathifera</taxon>
        <taxon>Rotifera</taxon>
        <taxon>Eurotatoria</taxon>
        <taxon>Bdelloidea</taxon>
        <taxon>Adinetida</taxon>
        <taxon>Adinetidae</taxon>
        <taxon>Adineta</taxon>
    </lineage>
</organism>
<evidence type="ECO:0000313" key="4">
    <source>
        <dbReference type="Proteomes" id="UP000663832"/>
    </source>
</evidence>
<sequence>MAGSFILTEGNELAIAYFNRAEYAIAIVDDAGFIYTFSYPKTKFGSKMAGSFIFTEENELAAAYLNRAQHANAIVDDAGFYYDKSIKLSDKKRADLFVDNGEYVIVKSEKCLETICIVRGDNTCLNDRIRLNTVVTDNLRVYSRDFVTIHKCGNVPDGSHIYVLPIGYSEHGSSS</sequence>
<dbReference type="AlphaFoldDB" id="A0A813YEK7"/>
<dbReference type="Proteomes" id="UP000663832">
    <property type="component" value="Unassembled WGS sequence"/>
</dbReference>
<dbReference type="Proteomes" id="UP000663877">
    <property type="component" value="Unassembled WGS sequence"/>
</dbReference>
<reference evidence="1" key="1">
    <citation type="submission" date="2021-02" db="EMBL/GenBank/DDBJ databases">
        <authorList>
            <person name="Nowell W R."/>
        </authorList>
    </citation>
    <scope>NUCLEOTIDE SEQUENCE</scope>
</reference>
<gene>
    <name evidence="3" type="ORF">BJG266_LOCUS24855</name>
    <name evidence="1" type="ORF">QVE165_LOCUS8524</name>
    <name evidence="2" type="ORF">QVE165_LOCUS8711</name>
</gene>
<protein>
    <submittedName>
        <fullName evidence="1">Uncharacterized protein</fullName>
    </submittedName>
</protein>
<dbReference type="SUPFAM" id="SSF50692">
    <property type="entry name" value="ADC-like"/>
    <property type="match status" value="1"/>
</dbReference>
<dbReference type="EMBL" id="CAJNOM010000039">
    <property type="protein sequence ID" value="CAF0886611.1"/>
    <property type="molecule type" value="Genomic_DNA"/>
</dbReference>
<dbReference type="EMBL" id="CAJNOI010000182">
    <property type="protein sequence ID" value="CAF1164941.1"/>
    <property type="molecule type" value="Genomic_DNA"/>
</dbReference>
<evidence type="ECO:0000313" key="1">
    <source>
        <dbReference type="EMBL" id="CAF0883151.1"/>
    </source>
</evidence>
<dbReference type="InterPro" id="IPR009010">
    <property type="entry name" value="Asp_de-COase-like_dom_sf"/>
</dbReference>
<dbReference type="Gene3D" id="2.40.40.20">
    <property type="match status" value="1"/>
</dbReference>
<name>A0A813YEK7_9BILA</name>
<evidence type="ECO:0000313" key="3">
    <source>
        <dbReference type="EMBL" id="CAF1164941.1"/>
    </source>
</evidence>
<evidence type="ECO:0000313" key="2">
    <source>
        <dbReference type="EMBL" id="CAF0886611.1"/>
    </source>
</evidence>
<dbReference type="OrthoDB" id="27435at2759"/>
<keyword evidence="4" id="KW-1185">Reference proteome</keyword>
<accession>A0A813YEK7</accession>
<dbReference type="EMBL" id="CAJNOM010000038">
    <property type="protein sequence ID" value="CAF0883151.1"/>
    <property type="molecule type" value="Genomic_DNA"/>
</dbReference>
<proteinExistence type="predicted"/>